<evidence type="ECO:0000256" key="8">
    <source>
        <dbReference type="SAM" id="MobiDB-lite"/>
    </source>
</evidence>
<dbReference type="InterPro" id="IPR050392">
    <property type="entry name" value="Collagen/C1q_domain"/>
</dbReference>
<feature type="region of interest" description="Disordered" evidence="8">
    <location>
        <begin position="258"/>
        <end position="296"/>
    </location>
</feature>
<evidence type="ECO:0000256" key="4">
    <source>
        <dbReference type="ARBA" id="ARBA00022729"/>
    </source>
</evidence>
<feature type="compositionally biased region" description="Low complexity" evidence="8">
    <location>
        <begin position="82"/>
        <end position="95"/>
    </location>
</feature>
<dbReference type="Proteomes" id="UP000752171">
    <property type="component" value="Unassembled WGS sequence"/>
</dbReference>
<dbReference type="GeneID" id="103025854"/>
<dbReference type="InterPro" id="IPR008983">
    <property type="entry name" value="Tumour_necrosis_fac-like_dom"/>
</dbReference>
<feature type="coiled-coil region" evidence="7">
    <location>
        <begin position="315"/>
        <end position="452"/>
    </location>
</feature>
<evidence type="ECO:0000256" key="7">
    <source>
        <dbReference type="SAM" id="Coils"/>
    </source>
</evidence>
<feature type="compositionally biased region" description="Basic and acidic residues" evidence="8">
    <location>
        <begin position="25"/>
        <end position="41"/>
    </location>
</feature>
<dbReference type="InterPro" id="IPR001073">
    <property type="entry name" value="C1q_dom"/>
</dbReference>
<dbReference type="Gene3D" id="2.60.120.40">
    <property type="match status" value="1"/>
</dbReference>
<feature type="compositionally biased region" description="Polar residues" evidence="8">
    <location>
        <begin position="191"/>
        <end position="207"/>
    </location>
</feature>
<evidence type="ECO:0000256" key="2">
    <source>
        <dbReference type="ARBA" id="ARBA00022525"/>
    </source>
</evidence>
<evidence type="ECO:0000256" key="1">
    <source>
        <dbReference type="ARBA" id="ARBA00004498"/>
    </source>
</evidence>
<keyword evidence="2" id="KW-0964">Secreted</keyword>
<evidence type="ECO:0000256" key="9">
    <source>
        <dbReference type="SAM" id="SignalP"/>
    </source>
</evidence>
<evidence type="ECO:0000313" key="13">
    <source>
        <dbReference type="Ensembl" id="ENSAMXP00005037931.1"/>
    </source>
</evidence>
<evidence type="ECO:0000259" key="10">
    <source>
        <dbReference type="PROSITE" id="PS50871"/>
    </source>
</evidence>
<feature type="compositionally biased region" description="Basic and acidic residues" evidence="8">
    <location>
        <begin position="220"/>
        <end position="238"/>
    </location>
</feature>
<keyword evidence="3" id="KW-0272">Extracellular matrix</keyword>
<comment type="subcellular location">
    <subcellularLocation>
        <location evidence="1">Secreted</location>
        <location evidence="1">Extracellular space</location>
        <location evidence="1">Extracellular matrix</location>
    </subcellularLocation>
</comment>
<keyword evidence="6" id="KW-1015">Disulfide bond</keyword>
<dbReference type="CTD" id="100148368"/>
<dbReference type="Proteomes" id="UP000694621">
    <property type="component" value="Unplaced"/>
</dbReference>
<feature type="domain" description="C1q" evidence="10">
    <location>
        <begin position="927"/>
        <end position="1058"/>
    </location>
</feature>
<protein>
    <submittedName>
        <fullName evidence="12 13">Multimerin-2</fullName>
    </submittedName>
</protein>
<reference evidence="13" key="2">
    <citation type="submission" date="2025-05" db="UniProtKB">
        <authorList>
            <consortium name="Ensembl"/>
        </authorList>
    </citation>
    <scope>IDENTIFICATION</scope>
</reference>
<dbReference type="PROSITE" id="PS51041">
    <property type="entry name" value="EMI"/>
    <property type="match status" value="1"/>
</dbReference>
<evidence type="ECO:0000259" key="11">
    <source>
        <dbReference type="PROSITE" id="PS51041"/>
    </source>
</evidence>
<evidence type="ECO:0000256" key="3">
    <source>
        <dbReference type="ARBA" id="ARBA00022530"/>
    </source>
</evidence>
<dbReference type="PANTHER" id="PTHR15427">
    <property type="entry name" value="EMILIN ELASTIN MICROFIBRIL INTERFACE-LOCATED PROTEIN ELASTIN MICROFIBRIL INTERFACER"/>
    <property type="match status" value="1"/>
</dbReference>
<organism evidence="13 14">
    <name type="scientific">Astyanax mexicanus</name>
    <name type="common">Blind cave fish</name>
    <name type="synonym">Astyanax fasciatus mexicanus</name>
    <dbReference type="NCBI Taxonomy" id="7994"/>
    <lineage>
        <taxon>Eukaryota</taxon>
        <taxon>Metazoa</taxon>
        <taxon>Chordata</taxon>
        <taxon>Craniata</taxon>
        <taxon>Vertebrata</taxon>
        <taxon>Euteleostomi</taxon>
        <taxon>Actinopterygii</taxon>
        <taxon>Neopterygii</taxon>
        <taxon>Teleostei</taxon>
        <taxon>Ostariophysi</taxon>
        <taxon>Characiformes</taxon>
        <taxon>Characoidei</taxon>
        <taxon>Acestrorhamphidae</taxon>
        <taxon>Acestrorhamphinae</taxon>
        <taxon>Astyanax</taxon>
    </lineage>
</organism>
<keyword evidence="4 9" id="KW-0732">Signal</keyword>
<dbReference type="EMBL" id="JAICCE010000007">
    <property type="protein sequence ID" value="KAG9275549.1"/>
    <property type="molecule type" value="Genomic_DNA"/>
</dbReference>
<dbReference type="PROSITE" id="PS50871">
    <property type="entry name" value="C1Q"/>
    <property type="match status" value="1"/>
</dbReference>
<feature type="region of interest" description="Disordered" evidence="8">
    <location>
        <begin position="25"/>
        <end position="108"/>
    </location>
</feature>
<feature type="region of interest" description="Disordered" evidence="8">
    <location>
        <begin position="191"/>
        <end position="245"/>
    </location>
</feature>
<evidence type="ECO:0000313" key="14">
    <source>
        <dbReference type="Proteomes" id="UP000694621"/>
    </source>
</evidence>
<sequence>MMKIKLLALVQGLLLATCCDGRARNPEAEEESKDMQDHGSWDGDYGSSHGALGTARHPHQDPQRPSPHVSGTVHYPSDHGHTGPSHGHHPTLGLPEETSDASGDTGTHGAITRTGNWCAFVHKRVVTMAVACGTEKYTIKSQSPCPSGTPDCQLVMYKLSTRPVYREKQKIFTALLWKCCPGHGGTNCDETVTDSHVSNPEDSSTSGRLRPGGLVSQHAGSDRPPHSENREQNDHEDPNGSLYLSSRENQTEELSYDYTDRPQDGREHHNERADPYNSVDEEHTSPPPEAPYPNQGVLPIHYLKDIIMSHLQPVLDKFNTTLERLSEEVRSLKSDMADLQLSTEIEMESAVEGGGAGEELQQYEDKLKNTFQQLEELRSELNLQRDEMEEKLHAQQVMLTYNLTSFKTDVDLKFKRNQKTLQTNLQFLNSSLSEVKQEQERLEEEIQRVRAPAITTPWQEKPQEDTAVWEAIARLDNKVVNNTVRLDTLNEDQVKTSQNIEHFQRVVTSLEDRITKTDHKSEERYIEAFLEVDGIKTAVQSYVHEQVNNITNLLQEMEVDVDYLYTQFYKNVSSGSTDCNCKGLTASVAQLKQDVEDIKMLANQNRIALDGAAVEKLEGFGGEDWHPSVDDLKLGLQNVQNSLAFEQKKSRTLQQNVSMLHGSVSSNQVDIEGLQRQSINMAKDMKLLHGSFSSLLKDAIRHTEILEILLGEEVLEFMDWPIHDQETHSIPALKEKIRDMQEQINGHSQSLASMLNSAQPEDTAADEPSVLVDWVSGDSKRRQGPPLSLDLSEDLPDYSDSEFLSLEKTVEQLRTQVLKLEEQRCDCTKGAAPTDMEAKLQAELTTIRKNLEDHLHIFSSVFSNMEGLAGSDATVDLDKLYALMKRKDTKPQSKRQVTRANERVEEPVERVKLRSKRDASLEAAVLSQLPDSALMFLASWKEGVNQSGTVVFEMVSLNRGQMYSPTTGIFRAPTSGVYLFVLTLDFGPGPSLAHLKRGEEVAATLHQSQRKPAGPATRVCLLQLEQDEELQLQMVQGTLEQSNPQDNTFAGLLILQTT</sequence>
<proteinExistence type="predicted"/>
<evidence type="ECO:0000313" key="15">
    <source>
        <dbReference type="Proteomes" id="UP000752171"/>
    </source>
</evidence>
<accession>A0A8B9KMF9</accession>
<dbReference type="InterPro" id="IPR011489">
    <property type="entry name" value="EMI_domain"/>
</dbReference>
<evidence type="ECO:0000256" key="6">
    <source>
        <dbReference type="ARBA" id="ARBA00023157"/>
    </source>
</evidence>
<feature type="chain" id="PRO_5044669465" evidence="9">
    <location>
        <begin position="24"/>
        <end position="1058"/>
    </location>
</feature>
<dbReference type="Pfam" id="PF07546">
    <property type="entry name" value="EMI"/>
    <property type="match status" value="1"/>
</dbReference>
<dbReference type="OrthoDB" id="8963519at2759"/>
<gene>
    <name evidence="12" type="primary">MMRN2</name>
    <name evidence="12" type="ORF">AMEX_G10078</name>
</gene>
<dbReference type="SMART" id="SM00110">
    <property type="entry name" value="C1Q"/>
    <property type="match status" value="1"/>
</dbReference>
<dbReference type="SUPFAM" id="SSF49842">
    <property type="entry name" value="TNF-like"/>
    <property type="match status" value="1"/>
</dbReference>
<name>A0A8B9KMF9_ASTMX</name>
<keyword evidence="5 7" id="KW-0175">Coiled coil</keyword>
<evidence type="ECO:0000256" key="5">
    <source>
        <dbReference type="ARBA" id="ARBA00023054"/>
    </source>
</evidence>
<dbReference type="OMA" id="EFSNHMS"/>
<feature type="signal peptide" evidence="9">
    <location>
        <begin position="1"/>
        <end position="23"/>
    </location>
</feature>
<dbReference type="PANTHER" id="PTHR15427:SF40">
    <property type="entry name" value="MULTIMERIN-2 PRECURSOR"/>
    <property type="match status" value="1"/>
</dbReference>
<feature type="compositionally biased region" description="Basic and acidic residues" evidence="8">
    <location>
        <begin position="258"/>
        <end position="284"/>
    </location>
</feature>
<dbReference type="KEGG" id="amex:103025854"/>
<feature type="domain" description="EMI" evidence="11">
    <location>
        <begin position="114"/>
        <end position="190"/>
    </location>
</feature>
<dbReference type="AlphaFoldDB" id="A0A8B9KMF9"/>
<dbReference type="Ensembl" id="ENSAMXT00005041338.1">
    <property type="protein sequence ID" value="ENSAMXP00005037931.1"/>
    <property type="gene ID" value="ENSAMXG00005018026.1"/>
</dbReference>
<reference evidence="12 15" key="1">
    <citation type="submission" date="2021-07" db="EMBL/GenBank/DDBJ databases">
        <authorList>
            <person name="Imarazene B."/>
            <person name="Zahm M."/>
            <person name="Klopp C."/>
            <person name="Cabau C."/>
            <person name="Beille S."/>
            <person name="Jouanno E."/>
            <person name="Castinel A."/>
            <person name="Lluch J."/>
            <person name="Gil L."/>
            <person name="Kuchtly C."/>
            <person name="Lopez Roques C."/>
            <person name="Donnadieu C."/>
            <person name="Parrinello H."/>
            <person name="Journot L."/>
            <person name="Du K."/>
            <person name="Schartl M."/>
            <person name="Retaux S."/>
            <person name="Guiguen Y."/>
        </authorList>
    </citation>
    <scope>NUCLEOTIDE SEQUENCE [LARGE SCALE GENOMIC DNA]</scope>
    <source>
        <strain evidence="12">Pach_M1</strain>
        <tissue evidence="12">Testis</tissue>
    </source>
</reference>
<dbReference type="Pfam" id="PF00386">
    <property type="entry name" value="C1q"/>
    <property type="match status" value="1"/>
</dbReference>
<evidence type="ECO:0000313" key="12">
    <source>
        <dbReference type="EMBL" id="KAG9275549.1"/>
    </source>
</evidence>